<evidence type="ECO:0000313" key="2">
    <source>
        <dbReference type="EMBL" id="OYX54690.1"/>
    </source>
</evidence>
<evidence type="ECO:0000256" key="1">
    <source>
        <dbReference type="SAM" id="SignalP"/>
    </source>
</evidence>
<evidence type="ECO:0008006" key="4">
    <source>
        <dbReference type="Google" id="ProtNLM"/>
    </source>
</evidence>
<evidence type="ECO:0000313" key="3">
    <source>
        <dbReference type="Proteomes" id="UP000216147"/>
    </source>
</evidence>
<accession>A0A258HCH2</accession>
<proteinExistence type="predicted"/>
<protein>
    <recommendedName>
        <fullName evidence="4">Secreted protein</fullName>
    </recommendedName>
</protein>
<organism evidence="2 3">
    <name type="scientific">Brevundimonas subvibrioides</name>
    <dbReference type="NCBI Taxonomy" id="74313"/>
    <lineage>
        <taxon>Bacteria</taxon>
        <taxon>Pseudomonadati</taxon>
        <taxon>Pseudomonadota</taxon>
        <taxon>Alphaproteobacteria</taxon>
        <taxon>Caulobacterales</taxon>
        <taxon>Caulobacteraceae</taxon>
        <taxon>Brevundimonas</taxon>
    </lineage>
</organism>
<dbReference type="AlphaFoldDB" id="A0A258HCH2"/>
<feature type="signal peptide" evidence="1">
    <location>
        <begin position="1"/>
        <end position="23"/>
    </location>
</feature>
<reference evidence="2 3" key="1">
    <citation type="submission" date="2017-03" db="EMBL/GenBank/DDBJ databases">
        <title>Lifting the veil on microbial sulfur biogeochemistry in mining wastewaters.</title>
        <authorList>
            <person name="Kantor R.S."/>
            <person name="Colenbrander Nelson T."/>
            <person name="Marshall S."/>
            <person name="Bennett D."/>
            <person name="Apte S."/>
            <person name="Camacho D."/>
            <person name="Thomas B.C."/>
            <person name="Warren L.A."/>
            <person name="Banfield J.F."/>
        </authorList>
    </citation>
    <scope>NUCLEOTIDE SEQUENCE [LARGE SCALE GENOMIC DNA]</scope>
    <source>
        <strain evidence="2">32-68-21</strain>
    </source>
</reference>
<dbReference type="Proteomes" id="UP000216147">
    <property type="component" value="Unassembled WGS sequence"/>
</dbReference>
<name>A0A258HCH2_9CAUL</name>
<feature type="chain" id="PRO_5012469108" description="Secreted protein" evidence="1">
    <location>
        <begin position="24"/>
        <end position="188"/>
    </location>
</feature>
<dbReference type="EMBL" id="NCEQ01000022">
    <property type="protein sequence ID" value="OYX54690.1"/>
    <property type="molecule type" value="Genomic_DNA"/>
</dbReference>
<keyword evidence="1" id="KW-0732">Signal</keyword>
<gene>
    <name evidence="2" type="ORF">B7Y86_15705</name>
</gene>
<comment type="caution">
    <text evidence="2">The sequence shown here is derived from an EMBL/GenBank/DDBJ whole genome shotgun (WGS) entry which is preliminary data.</text>
</comment>
<sequence>MTRPRLIAFALALACTAVSPAVAQTNDSQPADALLHAVRNVCGPNVAGRLPFDILNAELNGPRVVLADASGDPATLAAFHDMETDRVAFGFVVSDTGRINIGVDETLAWCRVAALDVTPSDVEAMKAGLQTLDDWSETGQVSPGVTQFLATLEGDIVFVRVADPAVASGYGPSAGLIVTVMNPAAQEE</sequence>